<feature type="coiled-coil region" evidence="1">
    <location>
        <begin position="38"/>
        <end position="114"/>
    </location>
</feature>
<keyword evidence="3" id="KW-1185">Reference proteome</keyword>
<keyword evidence="1" id="KW-0175">Coiled coil</keyword>
<organism evidence="2 3">
    <name type="scientific">Devosia ureilytica</name>
    <dbReference type="NCBI Taxonomy" id="2952754"/>
    <lineage>
        <taxon>Bacteria</taxon>
        <taxon>Pseudomonadati</taxon>
        <taxon>Pseudomonadota</taxon>
        <taxon>Alphaproteobacteria</taxon>
        <taxon>Hyphomicrobiales</taxon>
        <taxon>Devosiaceae</taxon>
        <taxon>Devosia</taxon>
    </lineage>
</organism>
<evidence type="ECO:0000256" key="1">
    <source>
        <dbReference type="SAM" id="Coils"/>
    </source>
</evidence>
<evidence type="ECO:0000313" key="3">
    <source>
        <dbReference type="Proteomes" id="UP001060275"/>
    </source>
</evidence>
<dbReference type="AlphaFoldDB" id="A0A9Q4AQL0"/>
<sequence>MAILSLRPKAFRTRNPGRDAETDQVRIETVSNAITMALADARRERDGLQQRLELYDARAATMLDNAASYGRRSEKDEAEISSAEQNAASARARIVQLDAQIERFGTLLAELQNQPTPAVGSGVA</sequence>
<dbReference type="RefSeq" id="WP_254675092.1">
    <property type="nucleotide sequence ID" value="NZ_JAMWDU010000004.1"/>
</dbReference>
<accession>A0A9Q4AQL0</accession>
<name>A0A9Q4AQL0_9HYPH</name>
<dbReference type="EMBL" id="JAMWDU010000004">
    <property type="protein sequence ID" value="MCP8888015.1"/>
    <property type="molecule type" value="Genomic_DNA"/>
</dbReference>
<dbReference type="Proteomes" id="UP001060275">
    <property type="component" value="Unassembled WGS sequence"/>
</dbReference>
<protein>
    <submittedName>
        <fullName evidence="2">Uncharacterized protein</fullName>
    </submittedName>
</protein>
<evidence type="ECO:0000313" key="2">
    <source>
        <dbReference type="EMBL" id="MCP8888015.1"/>
    </source>
</evidence>
<reference evidence="2" key="1">
    <citation type="submission" date="2022-06" db="EMBL/GenBank/DDBJ databases">
        <title>Devosia sp. XJ19-45 genome assembly.</title>
        <authorList>
            <person name="Li B."/>
            <person name="Cai M."/>
            <person name="Nie G."/>
            <person name="Li W."/>
        </authorList>
    </citation>
    <scope>NUCLEOTIDE SEQUENCE</scope>
    <source>
        <strain evidence="2">XJ19-45</strain>
    </source>
</reference>
<comment type="caution">
    <text evidence="2">The sequence shown here is derived from an EMBL/GenBank/DDBJ whole genome shotgun (WGS) entry which is preliminary data.</text>
</comment>
<proteinExistence type="predicted"/>
<gene>
    <name evidence="2" type="ORF">NF348_12895</name>
</gene>